<dbReference type="PIRSF" id="PIRSF016325">
    <property type="entry name" value="Phstyr_phstse_ac"/>
    <property type="match status" value="1"/>
</dbReference>
<name>A0A8H7ZQZ7_9FUNG</name>
<comment type="function">
    <text evidence="1">PPIases accelerate the folding of proteins. It catalyzes the cis-trans isomerization of proline imidic peptide bonds in oligopeptides.</text>
</comment>
<feature type="region of interest" description="Disordered" evidence="2">
    <location>
        <begin position="1"/>
        <end position="38"/>
    </location>
</feature>
<comment type="catalytic activity">
    <reaction evidence="1">
        <text>[protein]-peptidylproline (omega=180) = [protein]-peptidylproline (omega=0)</text>
        <dbReference type="Rhea" id="RHEA:16237"/>
        <dbReference type="Rhea" id="RHEA-COMP:10747"/>
        <dbReference type="Rhea" id="RHEA-COMP:10748"/>
        <dbReference type="ChEBI" id="CHEBI:83833"/>
        <dbReference type="ChEBI" id="CHEBI:83834"/>
        <dbReference type="EC" id="5.2.1.8"/>
    </reaction>
</comment>
<dbReference type="OrthoDB" id="16120at2759"/>
<dbReference type="EC" id="5.2.1.8" evidence="1"/>
<keyword evidence="1" id="KW-0697">Rotamase</keyword>
<dbReference type="GO" id="GO:0005737">
    <property type="term" value="C:cytoplasm"/>
    <property type="evidence" value="ECO:0007669"/>
    <property type="project" value="UniProtKB-SubCell"/>
</dbReference>
<organism evidence="3 4">
    <name type="scientific">Olpidium bornovanus</name>
    <dbReference type="NCBI Taxonomy" id="278681"/>
    <lineage>
        <taxon>Eukaryota</taxon>
        <taxon>Fungi</taxon>
        <taxon>Fungi incertae sedis</taxon>
        <taxon>Olpidiomycota</taxon>
        <taxon>Olpidiomycotina</taxon>
        <taxon>Olpidiomycetes</taxon>
        <taxon>Olpidiales</taxon>
        <taxon>Olpidiaceae</taxon>
        <taxon>Olpidium</taxon>
    </lineage>
</organism>
<feature type="compositionally biased region" description="Polar residues" evidence="2">
    <location>
        <begin position="13"/>
        <end position="22"/>
    </location>
</feature>
<dbReference type="Proteomes" id="UP000673691">
    <property type="component" value="Unassembled WGS sequence"/>
</dbReference>
<dbReference type="SUPFAM" id="SSF140984">
    <property type="entry name" value="PTPA-like"/>
    <property type="match status" value="1"/>
</dbReference>
<dbReference type="PANTHER" id="PTHR10012">
    <property type="entry name" value="SERINE/THREONINE-PROTEIN PHOSPHATASE 2A REGULATORY SUBUNIT B"/>
    <property type="match status" value="1"/>
</dbReference>
<dbReference type="EMBL" id="JAEFCI010009972">
    <property type="protein sequence ID" value="KAG5457503.1"/>
    <property type="molecule type" value="Genomic_DNA"/>
</dbReference>
<dbReference type="InterPro" id="IPR037218">
    <property type="entry name" value="PTPA_sf"/>
</dbReference>
<keyword evidence="1" id="KW-0413">Isomerase</keyword>
<dbReference type="GO" id="GO:0003755">
    <property type="term" value="F:peptidyl-prolyl cis-trans isomerase activity"/>
    <property type="evidence" value="ECO:0007669"/>
    <property type="project" value="UniProtKB-KW"/>
</dbReference>
<evidence type="ECO:0000313" key="4">
    <source>
        <dbReference type="Proteomes" id="UP000673691"/>
    </source>
</evidence>
<dbReference type="PANTHER" id="PTHR10012:SF5">
    <property type="entry name" value="SERINE_THREONINE-PROTEIN PHOSPHATASE 2A ACTIVATOR 2"/>
    <property type="match status" value="1"/>
</dbReference>
<dbReference type="AlphaFoldDB" id="A0A8H7ZQZ7"/>
<keyword evidence="1" id="KW-0963">Cytoplasm</keyword>
<sequence length="246" mass="27771">MTDSAVGEDTAPQLAQKQSPGDQNEPDGAESAWGPPPRRQILTKADLENFHKSETYQRFVGFVQHLNDAVVGKSLKLPCYVSKNVEKILEIIAEVGKIADDTPPTADHTGRFGNPAFRLFYDKLSKAAPFLHEGFVQTEKINEISRYFIDSFGNRRRIDYGTGHEANFATWLLCLEIVGLIKPEDYEAVVLRIFHAYLNLMRKLQFAYWLEPAGSHGVWGLDDYHFLPFMFGSAQLRGTKMVVFAV</sequence>
<dbReference type="GO" id="GO:0005634">
    <property type="term" value="C:nucleus"/>
    <property type="evidence" value="ECO:0007669"/>
    <property type="project" value="TreeGrafter"/>
</dbReference>
<gene>
    <name evidence="3" type="ORF">BJ554DRAFT_2458</name>
</gene>
<dbReference type="InterPro" id="IPR004327">
    <property type="entry name" value="Phstyr_phstse_ac"/>
</dbReference>
<evidence type="ECO:0000313" key="3">
    <source>
        <dbReference type="EMBL" id="KAG5457503.1"/>
    </source>
</evidence>
<comment type="subcellular location">
    <subcellularLocation>
        <location evidence="1">Cytoplasm</location>
    </subcellularLocation>
</comment>
<protein>
    <recommendedName>
        <fullName evidence="1">Serine/threonine-protein phosphatase 2A activator</fullName>
        <ecNumber evidence="1">5.2.1.8</ecNumber>
    </recommendedName>
    <alternativeName>
        <fullName evidence="1">Phosphotyrosyl phosphatase activator</fullName>
    </alternativeName>
</protein>
<dbReference type="GO" id="GO:0007052">
    <property type="term" value="P:mitotic spindle organization"/>
    <property type="evidence" value="ECO:0007669"/>
    <property type="project" value="TreeGrafter"/>
</dbReference>
<proteinExistence type="inferred from homology"/>
<comment type="caution">
    <text evidence="3">The sequence shown here is derived from an EMBL/GenBank/DDBJ whole genome shotgun (WGS) entry which is preliminary data.</text>
</comment>
<evidence type="ECO:0000256" key="1">
    <source>
        <dbReference type="RuleBase" id="RU361210"/>
    </source>
</evidence>
<dbReference type="Pfam" id="PF03095">
    <property type="entry name" value="PTPA"/>
    <property type="match status" value="1"/>
</dbReference>
<evidence type="ECO:0000256" key="2">
    <source>
        <dbReference type="SAM" id="MobiDB-lite"/>
    </source>
</evidence>
<keyword evidence="4" id="KW-1185">Reference proteome</keyword>
<reference evidence="3 4" key="1">
    <citation type="journal article" name="Sci. Rep.">
        <title>Genome-scale phylogenetic analyses confirm Olpidium as the closest living zoosporic fungus to the non-flagellated, terrestrial fungi.</title>
        <authorList>
            <person name="Chang Y."/>
            <person name="Rochon D."/>
            <person name="Sekimoto S."/>
            <person name="Wang Y."/>
            <person name="Chovatia M."/>
            <person name="Sandor L."/>
            <person name="Salamov A."/>
            <person name="Grigoriev I.V."/>
            <person name="Stajich J.E."/>
            <person name="Spatafora J.W."/>
        </authorList>
    </citation>
    <scope>NUCLEOTIDE SEQUENCE [LARGE SCALE GENOMIC DNA]</scope>
    <source>
        <strain evidence="3">S191</strain>
    </source>
</reference>
<accession>A0A8H7ZQZ7</accession>
<dbReference type="GO" id="GO:0008160">
    <property type="term" value="F:protein tyrosine phosphatase activator activity"/>
    <property type="evidence" value="ECO:0007669"/>
    <property type="project" value="TreeGrafter"/>
</dbReference>
<dbReference type="GO" id="GO:0000159">
    <property type="term" value="C:protein phosphatase type 2A complex"/>
    <property type="evidence" value="ECO:0007669"/>
    <property type="project" value="TreeGrafter"/>
</dbReference>
<comment type="similarity">
    <text evidence="1">Belongs to the PTPA-type PPIase family.</text>
</comment>